<gene>
    <name evidence="1" type="ORF">LTR69_008893</name>
</gene>
<evidence type="ECO:0000313" key="1">
    <source>
        <dbReference type="EMBL" id="KAK5054278.1"/>
    </source>
</evidence>
<evidence type="ECO:0008006" key="3">
    <source>
        <dbReference type="Google" id="ProtNLM"/>
    </source>
</evidence>
<sequence>MEAVTLEPASTTELQVRIGFSLITLVALYMYWQRLNAKPLQTKIPLKDSGPASSTCSSGAGHDQAKQLDFTNVVPYKPNFHYEDEEPIPWYEKDFISDRVYSITMAIEKLAFNDWIVFDKNYKKRMDLKAKVLEEVGSDAIDCREGGYDGCVEMLECLVEYLPRRFPTIFTLSADKSVINNLVTGESFNISKPYNKHHPLYIAGRLVEDDLNILVEGPSGEYVLKAVLSAFPAGFHVRDKMDKSLTEIHQPVPTYRERLRKSMNRFFKSVDPSKMVLRVNWSINDHEELFLTEGGHLYENDVGEADESIDINQVQLRVERQVLRRLPRTKAICFVTKTYLYRLVDIAETPGFAVRLGGLLHKLPEKFAFYKRKPVWGKVVLAYLDKMAAKYPAES</sequence>
<proteinExistence type="predicted"/>
<comment type="caution">
    <text evidence="1">The sequence shown here is derived from an EMBL/GenBank/DDBJ whole genome shotgun (WGS) entry which is preliminary data.</text>
</comment>
<reference evidence="1 2" key="1">
    <citation type="submission" date="2023-08" db="EMBL/GenBank/DDBJ databases">
        <title>Black Yeasts Isolated from many extreme environments.</title>
        <authorList>
            <person name="Coleine C."/>
            <person name="Stajich J.E."/>
            <person name="Selbmann L."/>
        </authorList>
    </citation>
    <scope>NUCLEOTIDE SEQUENCE [LARGE SCALE GENOMIC DNA]</scope>
    <source>
        <strain evidence="1 2">CCFEE 6328</strain>
    </source>
</reference>
<organism evidence="1 2">
    <name type="scientific">Exophiala sideris</name>
    <dbReference type="NCBI Taxonomy" id="1016849"/>
    <lineage>
        <taxon>Eukaryota</taxon>
        <taxon>Fungi</taxon>
        <taxon>Dikarya</taxon>
        <taxon>Ascomycota</taxon>
        <taxon>Pezizomycotina</taxon>
        <taxon>Eurotiomycetes</taxon>
        <taxon>Chaetothyriomycetidae</taxon>
        <taxon>Chaetothyriales</taxon>
        <taxon>Herpotrichiellaceae</taxon>
        <taxon>Exophiala</taxon>
    </lineage>
</organism>
<protein>
    <recommendedName>
        <fullName evidence="3">TauD/TfdA-like domain-containing protein</fullName>
    </recommendedName>
</protein>
<dbReference type="Pfam" id="PF11927">
    <property type="entry name" value="HODM_asu-like"/>
    <property type="match status" value="1"/>
</dbReference>
<dbReference type="Proteomes" id="UP001345691">
    <property type="component" value="Unassembled WGS sequence"/>
</dbReference>
<keyword evidence="2" id="KW-1185">Reference proteome</keyword>
<dbReference type="EMBL" id="JAVRRF010000023">
    <property type="protein sequence ID" value="KAK5054278.1"/>
    <property type="molecule type" value="Genomic_DNA"/>
</dbReference>
<dbReference type="InterPro" id="IPR021848">
    <property type="entry name" value="HODM_asu-like"/>
</dbReference>
<name>A0ABR0J287_9EURO</name>
<accession>A0ABR0J287</accession>
<evidence type="ECO:0000313" key="2">
    <source>
        <dbReference type="Proteomes" id="UP001345691"/>
    </source>
</evidence>